<gene>
    <name evidence="2" type="ORF">AVDCRST_MAG23-2325</name>
</gene>
<accession>A0A6J4UB71</accession>
<sequence length="40" mass="4576">VEPTGSLQQKEADHALIRNGGSRHRRTRRTNALRRDGHDL</sequence>
<evidence type="ECO:0000313" key="2">
    <source>
        <dbReference type="EMBL" id="CAA9543570.1"/>
    </source>
</evidence>
<protein>
    <submittedName>
        <fullName evidence="2">Uncharacterized protein</fullName>
    </submittedName>
</protein>
<dbReference type="AlphaFoldDB" id="A0A6J4UB71"/>
<feature type="non-terminal residue" evidence="2">
    <location>
        <position position="40"/>
    </location>
</feature>
<feature type="non-terminal residue" evidence="2">
    <location>
        <position position="1"/>
    </location>
</feature>
<reference evidence="2" key="1">
    <citation type="submission" date="2020-02" db="EMBL/GenBank/DDBJ databases">
        <authorList>
            <person name="Meier V. D."/>
        </authorList>
    </citation>
    <scope>NUCLEOTIDE SEQUENCE</scope>
    <source>
        <strain evidence="2">AVDCRST_MAG23</strain>
    </source>
</reference>
<feature type="region of interest" description="Disordered" evidence="1">
    <location>
        <begin position="1"/>
        <end position="40"/>
    </location>
</feature>
<organism evidence="2">
    <name type="scientific">uncultured Sphingosinicella sp</name>
    <dbReference type="NCBI Taxonomy" id="478748"/>
    <lineage>
        <taxon>Bacteria</taxon>
        <taxon>Pseudomonadati</taxon>
        <taxon>Pseudomonadota</taxon>
        <taxon>Alphaproteobacteria</taxon>
        <taxon>Sphingomonadales</taxon>
        <taxon>Sphingosinicellaceae</taxon>
        <taxon>Sphingosinicella</taxon>
        <taxon>environmental samples</taxon>
    </lineage>
</organism>
<feature type="compositionally biased region" description="Basic residues" evidence="1">
    <location>
        <begin position="21"/>
        <end position="32"/>
    </location>
</feature>
<proteinExistence type="predicted"/>
<evidence type="ECO:0000256" key="1">
    <source>
        <dbReference type="SAM" id="MobiDB-lite"/>
    </source>
</evidence>
<dbReference type="EMBL" id="CADCWD010000077">
    <property type="protein sequence ID" value="CAA9543570.1"/>
    <property type="molecule type" value="Genomic_DNA"/>
</dbReference>
<name>A0A6J4UB71_9SPHN</name>